<dbReference type="Gene3D" id="2.40.128.130">
    <property type="entry name" value="Autotransporter beta-domain"/>
    <property type="match status" value="1"/>
</dbReference>
<dbReference type="SMART" id="SM00869">
    <property type="entry name" value="Autotransporter"/>
    <property type="match status" value="1"/>
</dbReference>
<dbReference type="SUPFAM" id="SSF103515">
    <property type="entry name" value="Autotransporter"/>
    <property type="match status" value="1"/>
</dbReference>
<sequence>MRQANRQARLLRVTALSAALMGVYGVGVAQTDTVNTLKCAATGCTPPTWENGDKFFDSRIVSSGDYGWVVKGESATFTLTGGEVKAIGHRLRAVGAVNAVGSEVGSHVTLNDVDVITESADATRWGNHGVVANGLGSIVEINGGSITTTGEYNNGIQAENQGFVTGSDDVAITVTGGPGKYTYGVEAGDGGQVELIGGSITVSGGNGAAGVRAYTGFDSSGGIKPGGRGSVLLNGTIVEASGSTVVGLLAGDTEGGTNPSAGNIRIEGGASVTSQNSDAARVRFGSQLEVDGSTLKSLNAKGLVVDGSDSGATPSIATLTNAQVTGKTHGAHILAGGKLVAGNSSIIATADSGNVTQGGLVVEGSGSTATLTDTNVTGNKRGIAASNSGTVSLTNGIVKTVVVSNNNASTVHVAGGASLTANDTQFIVEADGLGTGSLSNVIWADGLGTTVDLTGGSVSANNEVYGRGLLATKSASITGREVEISTSGGKSNAVHAFSNFTTTGDSTDKPSIELNGGSVTTTGLESYGLFAQNNGSTISASDLTVTTDKDQSYGVVAYNGGQVDLTNVDIETSGIHARGISVGETSAGQTPGSVQTPNVGSSVSMIGGSITTHNTTGKETQDGDGSRAYAVYVKGAGSSADLTDVTILTEGQRAYGAHAIGGGNVELTGGSVTTNGFMAYGVYASGAGSTVTTNNVDITTHGQVGDAIWAYQGGVTTINGGTILVHGDPNPNSPHESGNGIVAAGGAAGVGNGVVNVNNASITTMGRDSVGALAGALIGATSTSGTINLNNTQLEVQGAGAVGASVENGSTLTASNGTRIASLQGNGIDFVNSGTATLTGTTVAAAGDAFHSTFTTAGQTQNITLGANSTVSSGNGNLLYVQRKTDGSDGVVNLTLQNGSHASGNIRNYDADGNLVARADTFTTVNVQDGAIWAGIFIDKGTSVVDGDDDMDDFTTGEGEDVAIDGTGSGTQNFNGTTNIGGSVSVGRDVSFNGPTTIGNDLNGQDGTSTSIQGPATIGGSVVGGAGSSFAFNSTTSIGGSVAGAGGSDFSFNGDTNIGGGVSGQGGASFSFSQTGSSSIGGDVNLGGGSSIGGGSMNNPINVGGNAVVGAGSTLGGNLNVAGSLSGSGGTFAPGNSIGSQTYGSMGSFTGTYVAEVNSAGLSDLVTITSGNADLTGIDLKVSQENGNGGYKLYHDYTIVKTGKADGISAVAGNKFASEALDDTFAGTLVKLDPAKFGANDVKVSLSVDGDAIDRTGLSSNQSATLDGALSVAGQNASADAVMFMQPDARKDALNQLSGELHGSTQAALLQTSSLVSRTLSARMRGNLGAGMQPGAPTAQAGGAVAGSMPTSAAYPLWAQVVGNWNTLDSDGNAAKVKTNTAGLFIGGDTDVGSGWRVGGALGYTDGRVKVDDRDSRSDVGTFTAALYGGNSWDQGSGKLNFLAGAAYSHHSIDTRRSVNVGGNQTLKADYSAHTTQLFTELGYAMPVGERSVVEPYVGLAWLSQKARGFTEEGGAAALSADSQKDDVTTFTLGLRGKTALNVGSNPAHLFAGLGWRHASGDVDPGRSVSFVQGGGAAFNVAGAPIAKNAAVFDLGVEMSVGRNTAMGLGYSGQYGNDNTDHSGQLYLRARF</sequence>
<accession>A0A2U1CHH5</accession>
<comment type="caution">
    <text evidence="4">The sequence shown here is derived from an EMBL/GenBank/DDBJ whole genome shotgun (WGS) entry which is preliminary data.</text>
</comment>
<name>A0A2U1CHH5_9BURK</name>
<protein>
    <submittedName>
        <fullName evidence="4">Outer membrane autotransporter protein</fullName>
    </submittedName>
</protein>
<feature type="domain" description="Autotransporter" evidence="3">
    <location>
        <begin position="1350"/>
        <end position="1632"/>
    </location>
</feature>
<reference evidence="4 5" key="1">
    <citation type="submission" date="2018-04" db="EMBL/GenBank/DDBJ databases">
        <title>Genomic Encyclopedia of Type Strains, Phase IV (KMG-IV): sequencing the most valuable type-strain genomes for metagenomic binning, comparative biology and taxonomic classification.</title>
        <authorList>
            <person name="Goeker M."/>
        </authorList>
    </citation>
    <scope>NUCLEOTIDE SEQUENCE [LARGE SCALE GENOMIC DNA]</scope>
    <source>
        <strain evidence="4 5">DSM 10065</strain>
    </source>
</reference>
<dbReference type="Pfam" id="PF03797">
    <property type="entry name" value="Autotransporter"/>
    <property type="match status" value="1"/>
</dbReference>
<gene>
    <name evidence="4" type="ORF">C7440_3793</name>
</gene>
<dbReference type="EMBL" id="QEKO01000010">
    <property type="protein sequence ID" value="PVY60357.1"/>
    <property type="molecule type" value="Genomic_DNA"/>
</dbReference>
<feature type="region of interest" description="Disordered" evidence="1">
    <location>
        <begin position="995"/>
        <end position="1016"/>
    </location>
</feature>
<feature type="chain" id="PRO_5015550560" evidence="2">
    <location>
        <begin position="30"/>
        <end position="1632"/>
    </location>
</feature>
<keyword evidence="5" id="KW-1185">Reference proteome</keyword>
<dbReference type="Gene3D" id="2.160.20.20">
    <property type="match status" value="2"/>
</dbReference>
<evidence type="ECO:0000256" key="1">
    <source>
        <dbReference type="SAM" id="MobiDB-lite"/>
    </source>
</evidence>
<evidence type="ECO:0000313" key="5">
    <source>
        <dbReference type="Proteomes" id="UP000246145"/>
    </source>
</evidence>
<dbReference type="STRING" id="1231391.GCA_000308195_03091"/>
<dbReference type="InterPro" id="IPR012332">
    <property type="entry name" value="Autotransporter_pectin_lyase_C"/>
</dbReference>
<dbReference type="InterPro" id="IPR006315">
    <property type="entry name" value="OM_autotransptr_brl_dom"/>
</dbReference>
<proteinExistence type="predicted"/>
<evidence type="ECO:0000256" key="2">
    <source>
        <dbReference type="SAM" id="SignalP"/>
    </source>
</evidence>
<dbReference type="InterPro" id="IPR036709">
    <property type="entry name" value="Autotransporte_beta_dom_sf"/>
</dbReference>
<dbReference type="NCBIfam" id="TIGR01414">
    <property type="entry name" value="autotrans_barl"/>
    <property type="match status" value="1"/>
</dbReference>
<dbReference type="GO" id="GO:0019867">
    <property type="term" value="C:outer membrane"/>
    <property type="evidence" value="ECO:0007669"/>
    <property type="project" value="InterPro"/>
</dbReference>
<organism evidence="4 5">
    <name type="scientific">Pusillimonas noertemannii</name>
    <dbReference type="NCBI Taxonomy" id="305977"/>
    <lineage>
        <taxon>Bacteria</taxon>
        <taxon>Pseudomonadati</taxon>
        <taxon>Pseudomonadota</taxon>
        <taxon>Betaproteobacteria</taxon>
        <taxon>Burkholderiales</taxon>
        <taxon>Alcaligenaceae</taxon>
        <taxon>Pusillimonas</taxon>
    </lineage>
</organism>
<dbReference type="InterPro" id="IPR005546">
    <property type="entry name" value="Autotransporte_beta"/>
</dbReference>
<feature type="signal peptide" evidence="2">
    <location>
        <begin position="1"/>
        <end position="29"/>
    </location>
</feature>
<dbReference type="Proteomes" id="UP000246145">
    <property type="component" value="Unassembled WGS sequence"/>
</dbReference>
<feature type="compositionally biased region" description="Polar residues" evidence="1">
    <location>
        <begin position="995"/>
        <end position="1014"/>
    </location>
</feature>
<dbReference type="PROSITE" id="PS51208">
    <property type="entry name" value="AUTOTRANSPORTER"/>
    <property type="match status" value="1"/>
</dbReference>
<keyword evidence="2" id="KW-0732">Signal</keyword>
<evidence type="ECO:0000313" key="4">
    <source>
        <dbReference type="EMBL" id="PVY60357.1"/>
    </source>
</evidence>
<evidence type="ECO:0000259" key="3">
    <source>
        <dbReference type="PROSITE" id="PS51208"/>
    </source>
</evidence>